<keyword evidence="2" id="KW-0677">Repeat</keyword>
<keyword evidence="8" id="KW-1185">Reference proteome</keyword>
<evidence type="ECO:0000256" key="3">
    <source>
        <dbReference type="ARBA" id="ARBA00022884"/>
    </source>
</evidence>
<proteinExistence type="predicted"/>
<dbReference type="SMART" id="SM01141">
    <property type="entry name" value="DRY_EERY"/>
    <property type="match status" value="1"/>
</dbReference>
<name>A0A4P9XUA9_9FUNG</name>
<evidence type="ECO:0000256" key="5">
    <source>
        <dbReference type="SAM" id="MobiDB-lite"/>
    </source>
</evidence>
<evidence type="ECO:0000256" key="4">
    <source>
        <dbReference type="ARBA" id="ARBA00023187"/>
    </source>
</evidence>
<keyword evidence="1" id="KW-0507">mRNA processing</keyword>
<feature type="region of interest" description="Disordered" evidence="5">
    <location>
        <begin position="119"/>
        <end position="144"/>
    </location>
</feature>
<dbReference type="InterPro" id="IPR040397">
    <property type="entry name" value="SWAP"/>
</dbReference>
<evidence type="ECO:0000256" key="2">
    <source>
        <dbReference type="ARBA" id="ARBA00022737"/>
    </source>
</evidence>
<organism evidence="7 8">
    <name type="scientific">Thamnocephalis sphaerospora</name>
    <dbReference type="NCBI Taxonomy" id="78915"/>
    <lineage>
        <taxon>Eukaryota</taxon>
        <taxon>Fungi</taxon>
        <taxon>Fungi incertae sedis</taxon>
        <taxon>Zoopagomycota</taxon>
        <taxon>Zoopagomycotina</taxon>
        <taxon>Zoopagomycetes</taxon>
        <taxon>Zoopagales</taxon>
        <taxon>Sigmoideomycetaceae</taxon>
        <taxon>Thamnocephalis</taxon>
    </lineage>
</organism>
<dbReference type="Proteomes" id="UP000271241">
    <property type="component" value="Unassembled WGS sequence"/>
</dbReference>
<dbReference type="EMBL" id="KZ992489">
    <property type="protein sequence ID" value="RKP09786.1"/>
    <property type="molecule type" value="Genomic_DNA"/>
</dbReference>
<dbReference type="PANTHER" id="PTHR13161">
    <property type="entry name" value="SPLICING FACTOR SUPPRESSOR OF WHITE APRICOT"/>
    <property type="match status" value="1"/>
</dbReference>
<dbReference type="PANTHER" id="PTHR13161:SF15">
    <property type="entry name" value="SPLICING FACTOR, SUPPRESSOR OF WHITE-APRICOT HOMOLOG"/>
    <property type="match status" value="1"/>
</dbReference>
<protein>
    <recommendedName>
        <fullName evidence="6">Suppressor of white apricot N-terminal domain-containing protein</fullName>
    </recommendedName>
</protein>
<keyword evidence="4" id="KW-0508">mRNA splicing</keyword>
<evidence type="ECO:0000313" key="8">
    <source>
        <dbReference type="Proteomes" id="UP000271241"/>
    </source>
</evidence>
<evidence type="ECO:0000259" key="6">
    <source>
        <dbReference type="SMART" id="SM01141"/>
    </source>
</evidence>
<dbReference type="InterPro" id="IPR019147">
    <property type="entry name" value="SWAP_N_domain"/>
</dbReference>
<feature type="compositionally biased region" description="Basic and acidic residues" evidence="5">
    <location>
        <begin position="219"/>
        <end position="228"/>
    </location>
</feature>
<dbReference type="GO" id="GO:0003723">
    <property type="term" value="F:RNA binding"/>
    <property type="evidence" value="ECO:0007669"/>
    <property type="project" value="UniProtKB-KW"/>
</dbReference>
<reference evidence="8" key="1">
    <citation type="journal article" date="2018" name="Nat. Microbiol.">
        <title>Leveraging single-cell genomics to expand the fungal tree of life.</title>
        <authorList>
            <person name="Ahrendt S.R."/>
            <person name="Quandt C.A."/>
            <person name="Ciobanu D."/>
            <person name="Clum A."/>
            <person name="Salamov A."/>
            <person name="Andreopoulos B."/>
            <person name="Cheng J.F."/>
            <person name="Woyke T."/>
            <person name="Pelin A."/>
            <person name="Henrissat B."/>
            <person name="Reynolds N.K."/>
            <person name="Benny G.L."/>
            <person name="Smith M.E."/>
            <person name="James T.Y."/>
            <person name="Grigoriev I.V."/>
        </authorList>
    </citation>
    <scope>NUCLEOTIDE SEQUENCE [LARGE SCALE GENOMIC DNA]</scope>
    <source>
        <strain evidence="8">RSA 1356</strain>
    </source>
</reference>
<accession>A0A4P9XUA9</accession>
<feature type="region of interest" description="Disordered" evidence="5">
    <location>
        <begin position="162"/>
        <end position="228"/>
    </location>
</feature>
<feature type="region of interest" description="Disordered" evidence="5">
    <location>
        <begin position="1"/>
        <end position="25"/>
    </location>
</feature>
<evidence type="ECO:0000313" key="7">
    <source>
        <dbReference type="EMBL" id="RKP09786.1"/>
    </source>
</evidence>
<dbReference type="Pfam" id="PF09750">
    <property type="entry name" value="DRY_EERY"/>
    <property type="match status" value="1"/>
</dbReference>
<dbReference type="OrthoDB" id="447637at2759"/>
<sequence>MAHRPDGPRPRHKRRRRRESTPPAERPAWAALSVLGYEAKLFDDPMLATRAAAGEFLLPWRDETVDPVLVDRFDVRNLLDNEQLRRATAESRQPLALGSSRVDDALEQMLDALRYADLNAEEAPDESDHEYDAYGEEEEERKRKQLVDEGRAFHYDYGAARAKDQAAKVQPGREGPREARGIVQDSMAADYRPPHARDGPAEEPFVPTFSIPDGMITPDTKRHAEIIE</sequence>
<dbReference type="AlphaFoldDB" id="A0A4P9XUA9"/>
<gene>
    <name evidence="7" type="ORF">THASP1DRAFT_28439</name>
</gene>
<dbReference type="GO" id="GO:0000395">
    <property type="term" value="P:mRNA 5'-splice site recognition"/>
    <property type="evidence" value="ECO:0007669"/>
    <property type="project" value="TreeGrafter"/>
</dbReference>
<keyword evidence="3" id="KW-0694">RNA-binding</keyword>
<evidence type="ECO:0000256" key="1">
    <source>
        <dbReference type="ARBA" id="ARBA00022664"/>
    </source>
</evidence>
<feature type="non-terminal residue" evidence="7">
    <location>
        <position position="228"/>
    </location>
</feature>
<feature type="compositionally biased region" description="Acidic residues" evidence="5">
    <location>
        <begin position="119"/>
        <end position="139"/>
    </location>
</feature>
<feature type="domain" description="Suppressor of white apricot N-terminal" evidence="6">
    <location>
        <begin position="30"/>
        <end position="161"/>
    </location>
</feature>